<proteinExistence type="predicted"/>
<reference evidence="1 2" key="1">
    <citation type="journal article" date="2016" name="Nat. Commun.">
        <title>Thousands of microbial genomes shed light on interconnected biogeochemical processes in an aquifer system.</title>
        <authorList>
            <person name="Anantharaman K."/>
            <person name="Brown C.T."/>
            <person name="Hug L.A."/>
            <person name="Sharon I."/>
            <person name="Castelle C.J."/>
            <person name="Probst A.J."/>
            <person name="Thomas B.C."/>
            <person name="Singh A."/>
            <person name="Wilkins M.J."/>
            <person name="Karaoz U."/>
            <person name="Brodie E.L."/>
            <person name="Williams K.H."/>
            <person name="Hubbard S.S."/>
            <person name="Banfield J.F."/>
        </authorList>
    </citation>
    <scope>NUCLEOTIDE SEQUENCE [LARGE SCALE GENOMIC DNA]</scope>
</reference>
<dbReference type="InterPro" id="IPR007367">
    <property type="entry name" value="DUF433"/>
</dbReference>
<sequence>MTKVTINKYIVADPRVCHGKPTFAGTRVMVWQILEMLAAGESAQDILEEYPTLSQEHIRAALEYAGSLTKENYVILNLAP</sequence>
<dbReference type="InterPro" id="IPR009057">
    <property type="entry name" value="Homeodomain-like_sf"/>
</dbReference>
<organism evidence="1 2">
    <name type="scientific">Candidatus Woesebacteria bacterium RIFCSPLOWO2_01_FULL_44_14</name>
    <dbReference type="NCBI Taxonomy" id="1802525"/>
    <lineage>
        <taxon>Bacteria</taxon>
        <taxon>Candidatus Woeseibacteriota</taxon>
    </lineage>
</organism>
<name>A0A1F8BXD5_9BACT</name>
<dbReference type="SUPFAM" id="SSF46689">
    <property type="entry name" value="Homeodomain-like"/>
    <property type="match status" value="1"/>
</dbReference>
<dbReference type="PANTHER" id="PTHR34849">
    <property type="entry name" value="SSL5025 PROTEIN"/>
    <property type="match status" value="1"/>
</dbReference>
<evidence type="ECO:0000313" key="1">
    <source>
        <dbReference type="EMBL" id="OGM68771.1"/>
    </source>
</evidence>
<protein>
    <recommendedName>
        <fullName evidence="3">Antitoxin</fullName>
    </recommendedName>
</protein>
<dbReference type="PANTHER" id="PTHR34849:SF3">
    <property type="entry name" value="SSR2962 PROTEIN"/>
    <property type="match status" value="1"/>
</dbReference>
<dbReference type="Pfam" id="PF04255">
    <property type="entry name" value="DUF433"/>
    <property type="match status" value="1"/>
</dbReference>
<dbReference type="Gene3D" id="1.10.10.10">
    <property type="entry name" value="Winged helix-like DNA-binding domain superfamily/Winged helix DNA-binding domain"/>
    <property type="match status" value="1"/>
</dbReference>
<dbReference type="AlphaFoldDB" id="A0A1F8BXD5"/>
<comment type="caution">
    <text evidence="1">The sequence shown here is derived from an EMBL/GenBank/DDBJ whole genome shotgun (WGS) entry which is preliminary data.</text>
</comment>
<dbReference type="STRING" id="1802525.A2975_02860"/>
<gene>
    <name evidence="1" type="ORF">A2975_02860</name>
</gene>
<evidence type="ECO:0008006" key="3">
    <source>
        <dbReference type="Google" id="ProtNLM"/>
    </source>
</evidence>
<dbReference type="EMBL" id="MGHL01000018">
    <property type="protein sequence ID" value="OGM68771.1"/>
    <property type="molecule type" value="Genomic_DNA"/>
</dbReference>
<dbReference type="Proteomes" id="UP000178429">
    <property type="component" value="Unassembled WGS sequence"/>
</dbReference>
<evidence type="ECO:0000313" key="2">
    <source>
        <dbReference type="Proteomes" id="UP000178429"/>
    </source>
</evidence>
<accession>A0A1F8BXD5</accession>
<dbReference type="InterPro" id="IPR036388">
    <property type="entry name" value="WH-like_DNA-bd_sf"/>
</dbReference>